<feature type="chain" id="PRO_5026047860" evidence="1">
    <location>
        <begin position="26"/>
        <end position="201"/>
    </location>
</feature>
<reference evidence="2 3" key="1">
    <citation type="submission" date="2019-10" db="EMBL/GenBank/DDBJ databases">
        <title>Whole-genome sequence of the extremophile Heliorestis acidaminivorans DSM 24790.</title>
        <authorList>
            <person name="Kyndt J.A."/>
            <person name="Meyer T.E."/>
        </authorList>
    </citation>
    <scope>NUCLEOTIDE SEQUENCE [LARGE SCALE GENOMIC DNA]</scope>
    <source>
        <strain evidence="2 3">DSM 24790</strain>
    </source>
</reference>
<dbReference type="RefSeq" id="WP_151621041.1">
    <property type="nucleotide sequence ID" value="NZ_WBXO01000010.1"/>
</dbReference>
<accession>A0A6I0EY76</accession>
<keyword evidence="3" id="KW-1185">Reference proteome</keyword>
<protein>
    <submittedName>
        <fullName evidence="2">Uncharacterized protein</fullName>
    </submittedName>
</protein>
<evidence type="ECO:0000313" key="3">
    <source>
        <dbReference type="Proteomes" id="UP000468766"/>
    </source>
</evidence>
<comment type="caution">
    <text evidence="2">The sequence shown here is derived from an EMBL/GenBank/DDBJ whole genome shotgun (WGS) entry which is preliminary data.</text>
</comment>
<feature type="signal peptide" evidence="1">
    <location>
        <begin position="1"/>
        <end position="25"/>
    </location>
</feature>
<dbReference type="EMBL" id="WBXO01000010">
    <property type="protein sequence ID" value="KAB2951642.1"/>
    <property type="molecule type" value="Genomic_DNA"/>
</dbReference>
<gene>
    <name evidence="2" type="ORF">F9B85_11450</name>
</gene>
<dbReference type="AlphaFoldDB" id="A0A6I0EY76"/>
<sequence>MKKKLLIVIALVVMLSFSLVAQAFAETIEETGETNITFTITGALTLDVPYEVRFGSIRLGNQTDEWLYVGMEGASESAELQIRLGDEPKFRLNGTGQYDEPANWYIVEEWGLGEAVYDPELSVIGQIDAIDELIFVIYNGEASQVLTTDGFVMNPGVEVLPLRLEISVSGKRENGVVGQEILVPLIWTLRDTDLATIPVNN</sequence>
<keyword evidence="1" id="KW-0732">Signal</keyword>
<evidence type="ECO:0000256" key="1">
    <source>
        <dbReference type="SAM" id="SignalP"/>
    </source>
</evidence>
<name>A0A6I0EY76_9FIRM</name>
<organism evidence="2 3">
    <name type="scientific">Heliorestis acidaminivorans</name>
    <dbReference type="NCBI Taxonomy" id="553427"/>
    <lineage>
        <taxon>Bacteria</taxon>
        <taxon>Bacillati</taxon>
        <taxon>Bacillota</taxon>
        <taxon>Clostridia</taxon>
        <taxon>Eubacteriales</taxon>
        <taxon>Heliobacteriaceae</taxon>
        <taxon>Heliorestis</taxon>
    </lineage>
</organism>
<proteinExistence type="predicted"/>
<evidence type="ECO:0000313" key="2">
    <source>
        <dbReference type="EMBL" id="KAB2951642.1"/>
    </source>
</evidence>
<dbReference type="Proteomes" id="UP000468766">
    <property type="component" value="Unassembled WGS sequence"/>
</dbReference>